<keyword evidence="15" id="KW-1185">Reference proteome</keyword>
<reference evidence="14" key="1">
    <citation type="submission" date="2020-08" db="EMBL/GenBank/DDBJ databases">
        <title>Genome public.</title>
        <authorList>
            <person name="Liu C."/>
            <person name="Sun Q."/>
        </authorList>
    </citation>
    <scope>NUCLEOTIDE SEQUENCE</scope>
    <source>
        <strain evidence="14">BX8</strain>
    </source>
</reference>
<evidence type="ECO:0000256" key="9">
    <source>
        <dbReference type="ARBA" id="ARBA00022898"/>
    </source>
</evidence>
<evidence type="ECO:0000256" key="13">
    <source>
        <dbReference type="RuleBase" id="RU000587"/>
    </source>
</evidence>
<evidence type="ECO:0000256" key="8">
    <source>
        <dbReference type="ARBA" id="ARBA00022679"/>
    </source>
</evidence>
<comment type="catalytic activity">
    <reaction evidence="1 13">
        <text>[(1-&gt;4)-alpha-D-glucosyl](n) + phosphate = [(1-&gt;4)-alpha-D-glucosyl](n-1) + alpha-D-glucose 1-phosphate</text>
        <dbReference type="Rhea" id="RHEA:41732"/>
        <dbReference type="Rhea" id="RHEA-COMP:9584"/>
        <dbReference type="Rhea" id="RHEA-COMP:9586"/>
        <dbReference type="ChEBI" id="CHEBI:15444"/>
        <dbReference type="ChEBI" id="CHEBI:43474"/>
        <dbReference type="ChEBI" id="CHEBI:58601"/>
        <dbReference type="EC" id="2.4.1.1"/>
    </reaction>
</comment>
<dbReference type="GO" id="GO:0030170">
    <property type="term" value="F:pyridoxal phosphate binding"/>
    <property type="evidence" value="ECO:0007669"/>
    <property type="project" value="InterPro"/>
</dbReference>
<evidence type="ECO:0000313" key="15">
    <source>
        <dbReference type="Proteomes" id="UP000659630"/>
    </source>
</evidence>
<comment type="cofactor">
    <cofactor evidence="2 13">
        <name>pyridoxal 5'-phosphate</name>
        <dbReference type="ChEBI" id="CHEBI:597326"/>
    </cofactor>
</comment>
<dbReference type="FunFam" id="3.40.50.2000:FF:000003">
    <property type="entry name" value="Alpha-1,4 glucan phosphorylase"/>
    <property type="match status" value="1"/>
</dbReference>
<comment type="similarity">
    <text evidence="4 13">Belongs to the glycogen phosphorylase family.</text>
</comment>
<evidence type="ECO:0000256" key="6">
    <source>
        <dbReference type="ARBA" id="ARBA00022533"/>
    </source>
</evidence>
<comment type="subcellular location">
    <subcellularLocation>
        <location evidence="3">Cytoplasm</location>
    </subcellularLocation>
</comment>
<dbReference type="InterPro" id="IPR035090">
    <property type="entry name" value="Pyridoxal_P_attach_site"/>
</dbReference>
<dbReference type="PROSITE" id="PS00102">
    <property type="entry name" value="PHOSPHORYLASE"/>
    <property type="match status" value="1"/>
</dbReference>
<dbReference type="SUPFAM" id="SSF53756">
    <property type="entry name" value="UDP-Glycosyltransferase/glycogen phosphorylase"/>
    <property type="match status" value="1"/>
</dbReference>
<dbReference type="InterPro" id="IPR011833">
    <property type="entry name" value="Glycg_phsphrylas"/>
</dbReference>
<comment type="function">
    <text evidence="13">Allosteric enzyme that catalyzes the rate-limiting step in glycogen catabolism, the phosphorolytic cleavage of glycogen to produce glucose-1-phosphate, and plays a central role in maintaining cellular and organismal glucose homeostasis.</text>
</comment>
<dbReference type="AlphaFoldDB" id="A0A923I8U1"/>
<sequence length="777" mass="88220">MSAFSQDILELLRLDYGVSPEQASTVQIYDAVSRAAMAQARRRWQTPARGKRACYFSAEFLMGRMIGANLYNMGLLKECASFLAAHGLDMNMFEEIGDAALGNGGLGRLAACFLDSAATCGVPLDGYGIRYRYGLFAQTFEDGFQKEAPDDWQRFTDPWAVRREEDAVLIRFADQTVRAVPYDSPVIGCGENALVNTLRLWQAEAQRPFDFDLFNRQKYSAAVEERDRAEAISAVLYPNDDTREGKRLRLKQQYFFSAASLADLVKRYKAAHGPDLSGFAEAYAIQLNDTHPTISIPELLRLLMEEGMDFDAAFAVVCRTFAYTNHTIMAEALEKWDVNLFKSVVPQLYPYVELLENALEMELALRRVPREKKQNYRIICRGQIHMARMAIFATHSTNGVARIHTEIIKHSALPEWYALWPERFNNKTNGITQRRWLALCNPELSGLITQRIGDGWITDLDQLKRLVPYADDPATQDAFLAVKEEKKRQLAQVIRSKEGFRLDPTFLYDIQIKRLHEYKRQFMNALSILDLYYGIKEGRITDLQPTAFLFGAKAAPGYYRAKGIIKLINEIARLVDGDEAVRGLLQVVFVQNYNVSYAEKLIPAAEVSEQISTAGTEASGTSNMKFMLNGAVTLGTYDGANIEIVEAAGEENNYIFGARVEDIEKLRQSYDPKQIYQAEPRVRRVMDALVDGTLSDGSTGVFRELYDSILEGASWHRPDQYYLLLDLIPYCETRLRLNRDVRDRRAFAKKCLLNIANAGQFSSDRTIRQYAREIWSV</sequence>
<gene>
    <name evidence="14" type="ORF">H8S23_10685</name>
</gene>
<dbReference type="Pfam" id="PF00343">
    <property type="entry name" value="Phosphorylase"/>
    <property type="match status" value="1"/>
</dbReference>
<protein>
    <recommendedName>
        <fullName evidence="13">Alpha-1,4 glucan phosphorylase</fullName>
        <ecNumber evidence="13">2.4.1.1</ecNumber>
    </recommendedName>
</protein>
<dbReference type="PANTHER" id="PTHR11468">
    <property type="entry name" value="GLYCOGEN PHOSPHORYLASE"/>
    <property type="match status" value="1"/>
</dbReference>
<keyword evidence="5" id="KW-0963">Cytoplasm</keyword>
<keyword evidence="8 13" id="KW-0808">Transferase</keyword>
<keyword evidence="9 12" id="KW-0663">Pyridoxal phosphate</keyword>
<evidence type="ECO:0000313" key="14">
    <source>
        <dbReference type="EMBL" id="MBC5581974.1"/>
    </source>
</evidence>
<feature type="modified residue" description="N6-(pyridoxal phosphate)lysine" evidence="12">
    <location>
        <position position="625"/>
    </location>
</feature>
<evidence type="ECO:0000256" key="3">
    <source>
        <dbReference type="ARBA" id="ARBA00004496"/>
    </source>
</evidence>
<dbReference type="Gene3D" id="3.40.50.2000">
    <property type="entry name" value="Glycogen Phosphorylase B"/>
    <property type="match status" value="2"/>
</dbReference>
<dbReference type="GO" id="GO:0005980">
    <property type="term" value="P:glycogen catabolic process"/>
    <property type="evidence" value="ECO:0007669"/>
    <property type="project" value="TreeGrafter"/>
</dbReference>
<dbReference type="Proteomes" id="UP000659630">
    <property type="component" value="Unassembled WGS sequence"/>
</dbReference>
<evidence type="ECO:0000256" key="5">
    <source>
        <dbReference type="ARBA" id="ARBA00022490"/>
    </source>
</evidence>
<evidence type="ECO:0000256" key="2">
    <source>
        <dbReference type="ARBA" id="ARBA00001933"/>
    </source>
</evidence>
<dbReference type="FunFam" id="3.40.50.2000:FF:000153">
    <property type="entry name" value="Alpha-1,4 glucan phosphorylase"/>
    <property type="match status" value="1"/>
</dbReference>
<evidence type="ECO:0000256" key="11">
    <source>
        <dbReference type="ARBA" id="ARBA00025174"/>
    </source>
</evidence>
<evidence type="ECO:0000256" key="7">
    <source>
        <dbReference type="ARBA" id="ARBA00022676"/>
    </source>
</evidence>
<organism evidence="14 15">
    <name type="scientific">Anaerofilum hominis</name>
    <dbReference type="NCBI Taxonomy" id="2763016"/>
    <lineage>
        <taxon>Bacteria</taxon>
        <taxon>Bacillati</taxon>
        <taxon>Bacillota</taxon>
        <taxon>Clostridia</taxon>
        <taxon>Eubacteriales</taxon>
        <taxon>Oscillospiraceae</taxon>
        <taxon>Anaerofilum</taxon>
    </lineage>
</organism>
<dbReference type="EMBL" id="JACONZ010000004">
    <property type="protein sequence ID" value="MBC5581974.1"/>
    <property type="molecule type" value="Genomic_DNA"/>
</dbReference>
<accession>A0A923I8U1</accession>
<dbReference type="PIRSF" id="PIRSF000460">
    <property type="entry name" value="Pprylas_GlgP"/>
    <property type="match status" value="1"/>
</dbReference>
<evidence type="ECO:0000256" key="12">
    <source>
        <dbReference type="PIRSR" id="PIRSR000460-1"/>
    </source>
</evidence>
<dbReference type="EC" id="2.4.1.1" evidence="13"/>
<evidence type="ECO:0000256" key="1">
    <source>
        <dbReference type="ARBA" id="ARBA00001275"/>
    </source>
</evidence>
<keyword evidence="7 13" id="KW-0328">Glycosyltransferase</keyword>
<keyword evidence="10 13" id="KW-0119">Carbohydrate metabolism</keyword>
<keyword evidence="6" id="KW-0021">Allosteric enzyme</keyword>
<proteinExistence type="inferred from homology"/>
<dbReference type="CDD" id="cd04300">
    <property type="entry name" value="GT35_Glycogen_Phosphorylase"/>
    <property type="match status" value="1"/>
</dbReference>
<dbReference type="GO" id="GO:0008184">
    <property type="term" value="F:glycogen phosphorylase activity"/>
    <property type="evidence" value="ECO:0007669"/>
    <property type="project" value="InterPro"/>
</dbReference>
<dbReference type="InterPro" id="IPR000811">
    <property type="entry name" value="Glyco_trans_35"/>
</dbReference>
<evidence type="ECO:0000256" key="10">
    <source>
        <dbReference type="ARBA" id="ARBA00023277"/>
    </source>
</evidence>
<name>A0A923I8U1_9FIRM</name>
<dbReference type="RefSeq" id="WP_186888348.1">
    <property type="nucleotide sequence ID" value="NZ_JACONZ010000004.1"/>
</dbReference>
<dbReference type="PANTHER" id="PTHR11468:SF3">
    <property type="entry name" value="GLYCOGEN PHOSPHORYLASE, LIVER FORM"/>
    <property type="match status" value="1"/>
</dbReference>
<comment type="function">
    <text evidence="11">Phosphorylase is an important allosteric enzyme in carbohydrate metabolism. Enzymes from different sources differ in their regulatory mechanisms and in their natural substrates. However, all known phosphorylases share catalytic and structural properties.</text>
</comment>
<dbReference type="NCBIfam" id="TIGR02093">
    <property type="entry name" value="P_ylase"/>
    <property type="match status" value="1"/>
</dbReference>
<dbReference type="GO" id="GO:0005737">
    <property type="term" value="C:cytoplasm"/>
    <property type="evidence" value="ECO:0007669"/>
    <property type="project" value="UniProtKB-SubCell"/>
</dbReference>
<comment type="caution">
    <text evidence="14">The sequence shown here is derived from an EMBL/GenBank/DDBJ whole genome shotgun (WGS) entry which is preliminary data.</text>
</comment>
<evidence type="ECO:0000256" key="4">
    <source>
        <dbReference type="ARBA" id="ARBA00006047"/>
    </source>
</evidence>